<dbReference type="InterPro" id="IPR050553">
    <property type="entry name" value="Thioredoxin_ResA/DsbE_sf"/>
</dbReference>
<evidence type="ECO:0000259" key="1">
    <source>
        <dbReference type="PROSITE" id="PS51352"/>
    </source>
</evidence>
<proteinExistence type="predicted"/>
<dbReference type="InterPro" id="IPR013766">
    <property type="entry name" value="Thioredoxin_domain"/>
</dbReference>
<gene>
    <name evidence="2" type="ORF">FSB76_16970</name>
</gene>
<dbReference type="PANTHER" id="PTHR42852">
    <property type="entry name" value="THIOL:DISULFIDE INTERCHANGE PROTEIN DSBE"/>
    <property type="match status" value="1"/>
</dbReference>
<dbReference type="EMBL" id="CP042437">
    <property type="protein sequence ID" value="QEC77552.1"/>
    <property type="molecule type" value="Genomic_DNA"/>
</dbReference>
<dbReference type="Gene3D" id="3.40.30.10">
    <property type="entry name" value="Glutaredoxin"/>
    <property type="match status" value="1"/>
</dbReference>
<dbReference type="RefSeq" id="WP_147055351.1">
    <property type="nucleotide sequence ID" value="NZ_CP042437.1"/>
</dbReference>
<keyword evidence="3" id="KW-1185">Reference proteome</keyword>
<reference evidence="2 3" key="1">
    <citation type="journal article" date="2013" name="J. Microbiol.">
        <title>Mucilaginibacter ginsenosidivorax sp. nov., with ginsenoside converting activity isolated from sediment.</title>
        <authorList>
            <person name="Kim J.K."/>
            <person name="Choi T.E."/>
            <person name="Liu Q.M."/>
            <person name="Park H.Y."/>
            <person name="Yi T.H."/>
            <person name="Yoon M.H."/>
            <person name="Kim S.C."/>
            <person name="Im W.T."/>
        </authorList>
    </citation>
    <scope>NUCLEOTIDE SEQUENCE [LARGE SCALE GENOMIC DNA]</scope>
    <source>
        <strain evidence="2 3">KHI28</strain>
    </source>
</reference>
<dbReference type="Pfam" id="PF00578">
    <property type="entry name" value="AhpC-TSA"/>
    <property type="match status" value="1"/>
</dbReference>
<name>A0A5B8W3M7_9SPHI</name>
<dbReference type="OrthoDB" id="9815205at2"/>
<organism evidence="2 3">
    <name type="scientific">Mucilaginibacter ginsenosidivorax</name>
    <dbReference type="NCBI Taxonomy" id="862126"/>
    <lineage>
        <taxon>Bacteria</taxon>
        <taxon>Pseudomonadati</taxon>
        <taxon>Bacteroidota</taxon>
        <taxon>Sphingobacteriia</taxon>
        <taxon>Sphingobacteriales</taxon>
        <taxon>Sphingobacteriaceae</taxon>
        <taxon>Mucilaginibacter</taxon>
    </lineage>
</organism>
<dbReference type="CDD" id="cd02966">
    <property type="entry name" value="TlpA_like_family"/>
    <property type="match status" value="1"/>
</dbReference>
<feature type="domain" description="Thioredoxin" evidence="1">
    <location>
        <begin position="143"/>
        <end position="281"/>
    </location>
</feature>
<dbReference type="GO" id="GO:0016209">
    <property type="term" value="F:antioxidant activity"/>
    <property type="evidence" value="ECO:0007669"/>
    <property type="project" value="InterPro"/>
</dbReference>
<evidence type="ECO:0000313" key="2">
    <source>
        <dbReference type="EMBL" id="QEC77552.1"/>
    </source>
</evidence>
<dbReference type="KEGG" id="mgk:FSB76_16970"/>
<dbReference type="GO" id="GO:0016491">
    <property type="term" value="F:oxidoreductase activity"/>
    <property type="evidence" value="ECO:0007669"/>
    <property type="project" value="InterPro"/>
</dbReference>
<dbReference type="PROSITE" id="PS51352">
    <property type="entry name" value="THIOREDOXIN_2"/>
    <property type="match status" value="1"/>
</dbReference>
<dbReference type="Proteomes" id="UP000321362">
    <property type="component" value="Chromosome"/>
</dbReference>
<dbReference type="PROSITE" id="PS51257">
    <property type="entry name" value="PROKAR_LIPOPROTEIN"/>
    <property type="match status" value="1"/>
</dbReference>
<dbReference type="PANTHER" id="PTHR42852:SF13">
    <property type="entry name" value="PROTEIN DIPZ"/>
    <property type="match status" value="1"/>
</dbReference>
<dbReference type="SUPFAM" id="SSF52833">
    <property type="entry name" value="Thioredoxin-like"/>
    <property type="match status" value="1"/>
</dbReference>
<dbReference type="InterPro" id="IPR036249">
    <property type="entry name" value="Thioredoxin-like_sf"/>
</dbReference>
<dbReference type="AlphaFoldDB" id="A0A5B8W3M7"/>
<accession>A0A5B8W3M7</accession>
<evidence type="ECO:0000313" key="3">
    <source>
        <dbReference type="Proteomes" id="UP000321362"/>
    </source>
</evidence>
<sequence length="281" mass="31663">MKSQSLNIYTDASFVIRNICLLIMLTTLSAIACAQDVVKTSAKTIRWELDKNSVVKDSAGKIYPMAEWNKLMVSRKYSIWPADWNNINNQFIIVKGNQPPNIIHDAPAPKEDNAPETPALTTPPGEPYDYMAAWPKPNESAYFKVGEEISPFTSHDINGNRISLKDLRGKVVVLNFFFIGCPGCMQEVPELNDVVARYKGNDNVVFVSVSLDVKSYIKKFMDDTPFNYQIIAEGGYLAKRYGIELYPTNLILDKTGKVALHWVGRSPSAPYWMKKTIDKIL</sequence>
<dbReference type="InterPro" id="IPR000866">
    <property type="entry name" value="AhpC/TSA"/>
</dbReference>
<protein>
    <submittedName>
        <fullName evidence="2">TlpA family protein disulfide reductase</fullName>
    </submittedName>
</protein>